<feature type="binding site" evidence="12">
    <location>
        <position position="139"/>
    </location>
    <ligand>
        <name>FAD</name>
        <dbReference type="ChEBI" id="CHEBI:57692"/>
    </ligand>
</feature>
<keyword evidence="9 13" id="KW-0520">NAD</keyword>
<keyword evidence="3" id="KW-0444">Lipid biosynthesis</keyword>
<dbReference type="InterPro" id="IPR017927">
    <property type="entry name" value="FAD-bd_FR_type"/>
</dbReference>
<name>A0A1B6DPJ0_9HEMI</name>
<keyword evidence="14" id="KW-0812">Transmembrane</keyword>
<gene>
    <name evidence="16" type="ORF">g.43214</name>
</gene>
<keyword evidence="8" id="KW-0756">Sterol biosynthesis</keyword>
<keyword evidence="10" id="KW-1207">Sterol metabolism</keyword>
<dbReference type="EC" id="1.6.2.2" evidence="13"/>
<evidence type="ECO:0000256" key="1">
    <source>
        <dbReference type="ARBA" id="ARBA00001974"/>
    </source>
</evidence>
<dbReference type="GO" id="GO:0071949">
    <property type="term" value="F:FAD binding"/>
    <property type="evidence" value="ECO:0007669"/>
    <property type="project" value="TreeGrafter"/>
</dbReference>
<dbReference type="Pfam" id="PF00970">
    <property type="entry name" value="FAD_binding_6"/>
    <property type="match status" value="1"/>
</dbReference>
<dbReference type="CDD" id="cd06183">
    <property type="entry name" value="cyt_b5_reduct_like"/>
    <property type="match status" value="1"/>
</dbReference>
<dbReference type="AlphaFoldDB" id="A0A1B6DPJ0"/>
<dbReference type="InterPro" id="IPR008333">
    <property type="entry name" value="Cbr1-like_FAD-bd_dom"/>
</dbReference>
<comment type="catalytic activity">
    <reaction evidence="13">
        <text>2 Fe(III)-[cytochrome b5] + NADH = 2 Fe(II)-[cytochrome b5] + NAD(+) + H(+)</text>
        <dbReference type="Rhea" id="RHEA:46680"/>
        <dbReference type="Rhea" id="RHEA-COMP:10438"/>
        <dbReference type="Rhea" id="RHEA-COMP:10439"/>
        <dbReference type="ChEBI" id="CHEBI:15378"/>
        <dbReference type="ChEBI" id="CHEBI:29033"/>
        <dbReference type="ChEBI" id="CHEBI:29034"/>
        <dbReference type="ChEBI" id="CHEBI:57540"/>
        <dbReference type="ChEBI" id="CHEBI:57945"/>
        <dbReference type="EC" id="1.6.2.2"/>
    </reaction>
</comment>
<feature type="binding site" evidence="12">
    <location>
        <position position="158"/>
    </location>
    <ligand>
        <name>FAD</name>
        <dbReference type="ChEBI" id="CHEBI:57692"/>
    </ligand>
</feature>
<evidence type="ECO:0000256" key="2">
    <source>
        <dbReference type="ARBA" id="ARBA00006105"/>
    </source>
</evidence>
<evidence type="ECO:0000256" key="5">
    <source>
        <dbReference type="ARBA" id="ARBA00022827"/>
    </source>
</evidence>
<dbReference type="SUPFAM" id="SSF63380">
    <property type="entry name" value="Riboflavin synthase domain-like"/>
    <property type="match status" value="1"/>
</dbReference>
<dbReference type="GO" id="GO:0016126">
    <property type="term" value="P:sterol biosynthetic process"/>
    <property type="evidence" value="ECO:0007669"/>
    <property type="project" value="UniProtKB-KW"/>
</dbReference>
<feature type="binding site" evidence="12">
    <location>
        <position position="124"/>
    </location>
    <ligand>
        <name>FAD</name>
        <dbReference type="ChEBI" id="CHEBI:57692"/>
    </ligand>
</feature>
<dbReference type="Gene3D" id="3.40.50.80">
    <property type="entry name" value="Nucleotide-binding domain of ferredoxin-NADP reductase (FNR) module"/>
    <property type="match status" value="1"/>
</dbReference>
<dbReference type="Pfam" id="PF00175">
    <property type="entry name" value="NAD_binding_1"/>
    <property type="match status" value="1"/>
</dbReference>
<evidence type="ECO:0000256" key="11">
    <source>
        <dbReference type="ARBA" id="ARBA00023221"/>
    </source>
</evidence>
<evidence type="ECO:0000256" key="10">
    <source>
        <dbReference type="ARBA" id="ARBA00023166"/>
    </source>
</evidence>
<feature type="binding site" evidence="12">
    <location>
        <position position="156"/>
    </location>
    <ligand>
        <name>FAD</name>
        <dbReference type="ChEBI" id="CHEBI:57692"/>
    </ligand>
</feature>
<evidence type="ECO:0000313" key="16">
    <source>
        <dbReference type="EMBL" id="JAS27581.1"/>
    </source>
</evidence>
<evidence type="ECO:0000256" key="12">
    <source>
        <dbReference type="PIRSR" id="PIRSR601834-1"/>
    </source>
</evidence>
<comment type="cofactor">
    <cofactor evidence="1 12 13">
        <name>FAD</name>
        <dbReference type="ChEBI" id="CHEBI:57692"/>
    </cofactor>
</comment>
<dbReference type="FunFam" id="3.40.50.80:FF:000005">
    <property type="entry name" value="NADH-cytochrome b5 reductase"/>
    <property type="match status" value="1"/>
</dbReference>
<dbReference type="PRINTS" id="PR00371">
    <property type="entry name" value="FPNCR"/>
</dbReference>
<dbReference type="PANTHER" id="PTHR19370:SF185">
    <property type="entry name" value="NADH-CYTOCHROME B5 REDUCTASE"/>
    <property type="match status" value="1"/>
</dbReference>
<keyword evidence="5 12" id="KW-0274">FAD</keyword>
<evidence type="ECO:0000256" key="4">
    <source>
        <dbReference type="ARBA" id="ARBA00022630"/>
    </source>
</evidence>
<evidence type="ECO:0000256" key="9">
    <source>
        <dbReference type="ARBA" id="ARBA00023027"/>
    </source>
</evidence>
<feature type="binding site" evidence="12">
    <location>
        <position position="215"/>
    </location>
    <ligand>
        <name>FAD</name>
        <dbReference type="ChEBI" id="CHEBI:57692"/>
    </ligand>
</feature>
<evidence type="ECO:0000256" key="6">
    <source>
        <dbReference type="ARBA" id="ARBA00022955"/>
    </source>
</evidence>
<evidence type="ECO:0000259" key="15">
    <source>
        <dbReference type="PROSITE" id="PS51384"/>
    </source>
</evidence>
<evidence type="ECO:0000256" key="8">
    <source>
        <dbReference type="ARBA" id="ARBA00023011"/>
    </source>
</evidence>
<dbReference type="GO" id="GO:0090524">
    <property type="term" value="F:cytochrome-b5 reductase activity, acting on NADH"/>
    <property type="evidence" value="ECO:0007669"/>
    <property type="project" value="UniProtKB-EC"/>
</dbReference>
<dbReference type="InterPro" id="IPR001834">
    <property type="entry name" value="CBR-like"/>
</dbReference>
<keyword evidence="4 12" id="KW-0285">Flavoprotein</keyword>
<feature type="binding site" evidence="12">
    <location>
        <position position="122"/>
    </location>
    <ligand>
        <name>FAD</name>
        <dbReference type="ChEBI" id="CHEBI:57692"/>
    </ligand>
</feature>
<dbReference type="InterPro" id="IPR001709">
    <property type="entry name" value="Flavoprot_Pyr_Nucl_cyt_Rdtase"/>
</dbReference>
<organism evidence="16">
    <name type="scientific">Clastoptera arizonana</name>
    <name type="common">Arizona spittle bug</name>
    <dbReference type="NCBI Taxonomy" id="38151"/>
    <lineage>
        <taxon>Eukaryota</taxon>
        <taxon>Metazoa</taxon>
        <taxon>Ecdysozoa</taxon>
        <taxon>Arthropoda</taxon>
        <taxon>Hexapoda</taxon>
        <taxon>Insecta</taxon>
        <taxon>Pterygota</taxon>
        <taxon>Neoptera</taxon>
        <taxon>Paraneoptera</taxon>
        <taxon>Hemiptera</taxon>
        <taxon>Auchenorrhyncha</taxon>
        <taxon>Cercopoidea</taxon>
        <taxon>Clastopteridae</taxon>
        <taxon>Clastoptera</taxon>
    </lineage>
</organism>
<accession>A0A1B6DPJ0</accession>
<dbReference type="InterPro" id="IPR039261">
    <property type="entry name" value="FNR_nucleotide-bd"/>
</dbReference>
<evidence type="ECO:0000256" key="13">
    <source>
        <dbReference type="RuleBase" id="RU361226"/>
    </source>
</evidence>
<evidence type="ECO:0000256" key="7">
    <source>
        <dbReference type="ARBA" id="ARBA00023002"/>
    </source>
</evidence>
<feature type="transmembrane region" description="Helical" evidence="14">
    <location>
        <begin position="34"/>
        <end position="56"/>
    </location>
</feature>
<keyword evidence="11" id="KW-0753">Steroid metabolism</keyword>
<feature type="binding site" evidence="12">
    <location>
        <position position="141"/>
    </location>
    <ligand>
        <name>FAD</name>
        <dbReference type="ChEBI" id="CHEBI:57692"/>
    </ligand>
</feature>
<dbReference type="EMBL" id="GEDC01009717">
    <property type="protein sequence ID" value="JAS27581.1"/>
    <property type="molecule type" value="Transcribed_RNA"/>
</dbReference>
<proteinExistence type="inferred from homology"/>
<protein>
    <recommendedName>
        <fullName evidence="13">NADH-cytochrome b5 reductase</fullName>
        <ecNumber evidence="13">1.6.2.2</ecNumber>
    </recommendedName>
</protein>
<dbReference type="GO" id="GO:0005739">
    <property type="term" value="C:mitochondrion"/>
    <property type="evidence" value="ECO:0007669"/>
    <property type="project" value="TreeGrafter"/>
</dbReference>
<dbReference type="FunFam" id="2.40.30.10:FF:000021">
    <property type="entry name" value="NADH-cytochrome b5 reductase"/>
    <property type="match status" value="1"/>
</dbReference>
<dbReference type="InterPro" id="IPR001433">
    <property type="entry name" value="OxRdtase_FAD/NAD-bd"/>
</dbReference>
<keyword evidence="6" id="KW-0443">Lipid metabolism</keyword>
<keyword evidence="6" id="KW-0752">Steroid biosynthesis</keyword>
<dbReference type="Gene3D" id="2.40.30.10">
    <property type="entry name" value="Translation factors"/>
    <property type="match status" value="1"/>
</dbReference>
<sequence length="331" mass="37150">MFNYPLLNNLHQFQSCFRSIESIFNEFFTMSSNLTIPILVGVGVVISSTIIFSILYSRKKSHRKTLVDPTAKVPLKLIEKEDISHDTKKFRFALLAENHILGLPVGQHIFLSASIDGETVIRAYTPVTSDDDVGYMDLVIKVYLKNVHPKFPAGGKMSQHLNSLNIGDLIDVRGPSGRLQYLGKGKFSMKLLRKDPPKIVGVKNVGMIAGGTGITPMLQLVRHITKDPNDTTKMSLLFANQSESDILLRKELEEVAAKYPDRFKLWYTVDKPSDDWKYSSGFISADMIQNHLFPPSPDTLILMCGPPPMVNFACIPNLDKLGYDPNLRFAY</sequence>
<keyword evidence="14" id="KW-1133">Transmembrane helix</keyword>
<feature type="domain" description="FAD-binding FR-type" evidence="15">
    <location>
        <begin position="70"/>
        <end position="182"/>
    </location>
</feature>
<keyword evidence="7 13" id="KW-0560">Oxidoreductase</keyword>
<dbReference type="PRINTS" id="PR00406">
    <property type="entry name" value="CYTB5RDTASE"/>
</dbReference>
<feature type="binding site" evidence="12">
    <location>
        <position position="157"/>
    </location>
    <ligand>
        <name>FAD</name>
        <dbReference type="ChEBI" id="CHEBI:57692"/>
    </ligand>
</feature>
<evidence type="ECO:0000256" key="3">
    <source>
        <dbReference type="ARBA" id="ARBA00022516"/>
    </source>
</evidence>
<comment type="similarity">
    <text evidence="2 13">Belongs to the flavoprotein pyridine nucleotide cytochrome reductase family.</text>
</comment>
<dbReference type="InterPro" id="IPR017938">
    <property type="entry name" value="Riboflavin_synthase-like_b-brl"/>
</dbReference>
<dbReference type="PANTHER" id="PTHR19370">
    <property type="entry name" value="NADH-CYTOCHROME B5 REDUCTASE"/>
    <property type="match status" value="1"/>
</dbReference>
<dbReference type="SUPFAM" id="SSF52343">
    <property type="entry name" value="Ferredoxin reductase-like, C-terminal NADP-linked domain"/>
    <property type="match status" value="1"/>
</dbReference>
<evidence type="ECO:0000256" key="14">
    <source>
        <dbReference type="SAM" id="Phobius"/>
    </source>
</evidence>
<dbReference type="PROSITE" id="PS51384">
    <property type="entry name" value="FAD_FR"/>
    <property type="match status" value="1"/>
</dbReference>
<keyword evidence="14" id="KW-0472">Membrane</keyword>
<reference evidence="16" key="1">
    <citation type="submission" date="2015-12" db="EMBL/GenBank/DDBJ databases">
        <title>De novo transcriptome assembly of four potential Pierce s Disease insect vectors from Arizona vineyards.</title>
        <authorList>
            <person name="Tassone E.E."/>
        </authorList>
    </citation>
    <scope>NUCLEOTIDE SEQUENCE</scope>
</reference>